<evidence type="ECO:0000313" key="3">
    <source>
        <dbReference type="Proteomes" id="UP001497497"/>
    </source>
</evidence>
<organism evidence="2 3">
    <name type="scientific">Lymnaea stagnalis</name>
    <name type="common">Great pond snail</name>
    <name type="synonym">Helix stagnalis</name>
    <dbReference type="NCBI Taxonomy" id="6523"/>
    <lineage>
        <taxon>Eukaryota</taxon>
        <taxon>Metazoa</taxon>
        <taxon>Spiralia</taxon>
        <taxon>Lophotrochozoa</taxon>
        <taxon>Mollusca</taxon>
        <taxon>Gastropoda</taxon>
        <taxon>Heterobranchia</taxon>
        <taxon>Euthyneura</taxon>
        <taxon>Panpulmonata</taxon>
        <taxon>Hygrophila</taxon>
        <taxon>Lymnaeoidea</taxon>
        <taxon>Lymnaeidae</taxon>
        <taxon>Lymnaea</taxon>
    </lineage>
</organism>
<evidence type="ECO:0000256" key="1">
    <source>
        <dbReference type="SAM" id="MobiDB-lite"/>
    </source>
</evidence>
<dbReference type="Proteomes" id="UP001497497">
    <property type="component" value="Unassembled WGS sequence"/>
</dbReference>
<name>A0AAV2HB07_LYMST</name>
<proteinExistence type="predicted"/>
<reference evidence="2 3" key="1">
    <citation type="submission" date="2024-04" db="EMBL/GenBank/DDBJ databases">
        <authorList>
            <consortium name="Genoscope - CEA"/>
            <person name="William W."/>
        </authorList>
    </citation>
    <scope>NUCLEOTIDE SEQUENCE [LARGE SCALE GENOMIC DNA]</scope>
</reference>
<comment type="caution">
    <text evidence="2">The sequence shown here is derived from an EMBL/GenBank/DDBJ whole genome shotgun (WGS) entry which is preliminary data.</text>
</comment>
<dbReference type="EMBL" id="CAXITT010000072">
    <property type="protein sequence ID" value="CAL1530582.1"/>
    <property type="molecule type" value="Genomic_DNA"/>
</dbReference>
<dbReference type="AlphaFoldDB" id="A0AAV2HB07"/>
<keyword evidence="3" id="KW-1185">Reference proteome</keyword>
<gene>
    <name evidence="2" type="ORF">GSLYS_00004707001</name>
</gene>
<sequence>MTASVGSVLLYSDIRQLHDILNNGRIENGAIRRMLASGSAARIRIALCFTGNYVTEATKRDSLEKDECSTPHKDIDSVEGVMETAEMLHSLSAAQGEDVSRRGYFGNEAAATNLEPSVDLGASSAEPEMMDVKLDSFIIHDSQSDVRTPGPPNGRGVLGPPNDRGVSGPPNDRGVPGPPSDENAPGSPNDAIAPGPPNDRSVSGPPNDRSVPGPLNDRSVPESQTDLDVSGLYVRDPSWQLPERAPAVFASHAPTRIATVSERLNREDIENIRKDSDRHWTDDAVLSQSGYRLLGSDMILQVIRL</sequence>
<accession>A0AAV2HB07</accession>
<protein>
    <submittedName>
        <fullName evidence="2">Uncharacterized protein</fullName>
    </submittedName>
</protein>
<feature type="region of interest" description="Disordered" evidence="1">
    <location>
        <begin position="142"/>
        <end position="229"/>
    </location>
</feature>
<evidence type="ECO:0000313" key="2">
    <source>
        <dbReference type="EMBL" id="CAL1530582.1"/>
    </source>
</evidence>